<accession>A0AAW5MZ14</accession>
<keyword evidence="1" id="KW-0812">Transmembrane</keyword>
<feature type="non-terminal residue" evidence="2">
    <location>
        <position position="81"/>
    </location>
</feature>
<sequence length="81" mass="9413">VIENQWGLAASIIILWLVGRTIKIFPHLRRNPMDVFILPVYLGISFLMALTRLYALVTIRDQHIIRGFRKVKASKIKIIKD</sequence>
<proteinExistence type="predicted"/>
<organism evidence="2 3">
    <name type="scientific">Escherichia marmotae</name>
    <dbReference type="NCBI Taxonomy" id="1499973"/>
    <lineage>
        <taxon>Bacteria</taxon>
        <taxon>Pseudomonadati</taxon>
        <taxon>Pseudomonadota</taxon>
        <taxon>Gammaproteobacteria</taxon>
        <taxon>Enterobacterales</taxon>
        <taxon>Enterobacteriaceae</taxon>
        <taxon>Escherichia</taxon>
    </lineage>
</organism>
<keyword evidence="1" id="KW-0472">Membrane</keyword>
<dbReference type="AlphaFoldDB" id="A0AAW5MZ14"/>
<reference evidence="2" key="1">
    <citation type="submission" date="2022-07" db="EMBL/GenBank/DDBJ databases">
        <title>Diversity of ethanolamine utilization by human commensal Escherichia coli.</title>
        <authorList>
            <person name="Jubelin G."/>
        </authorList>
    </citation>
    <scope>NUCLEOTIDE SEQUENCE</scope>
    <source>
        <strain evidence="2">S1</strain>
    </source>
</reference>
<evidence type="ECO:0000256" key="1">
    <source>
        <dbReference type="SAM" id="Phobius"/>
    </source>
</evidence>
<evidence type="ECO:0008006" key="4">
    <source>
        <dbReference type="Google" id="ProtNLM"/>
    </source>
</evidence>
<evidence type="ECO:0000313" key="2">
    <source>
        <dbReference type="EMBL" id="MCR6679488.1"/>
    </source>
</evidence>
<protein>
    <recommendedName>
        <fullName evidence="4">Prolipoprotein diacylglyceryl transferase</fullName>
    </recommendedName>
</protein>
<keyword evidence="1" id="KW-1133">Transmembrane helix</keyword>
<dbReference type="EMBL" id="JANPXH010001340">
    <property type="protein sequence ID" value="MCR6679488.1"/>
    <property type="molecule type" value="Genomic_DNA"/>
</dbReference>
<feature type="non-terminal residue" evidence="2">
    <location>
        <position position="1"/>
    </location>
</feature>
<name>A0AAW5MZ14_9ESCH</name>
<dbReference type="Proteomes" id="UP001206878">
    <property type="component" value="Unassembled WGS sequence"/>
</dbReference>
<feature type="transmembrane region" description="Helical" evidence="1">
    <location>
        <begin position="35"/>
        <end position="57"/>
    </location>
</feature>
<gene>
    <name evidence="2" type="ORF">NVV43_28985</name>
</gene>
<comment type="caution">
    <text evidence="2">The sequence shown here is derived from an EMBL/GenBank/DDBJ whole genome shotgun (WGS) entry which is preliminary data.</text>
</comment>
<evidence type="ECO:0000313" key="3">
    <source>
        <dbReference type="Proteomes" id="UP001206878"/>
    </source>
</evidence>
<feature type="transmembrane region" description="Helical" evidence="1">
    <location>
        <begin position="6"/>
        <end position="23"/>
    </location>
</feature>